<evidence type="ECO:0000256" key="1">
    <source>
        <dbReference type="SAM" id="Phobius"/>
    </source>
</evidence>
<evidence type="ECO:0000313" key="2">
    <source>
        <dbReference type="EMBL" id="KRX26205.1"/>
    </source>
</evidence>
<dbReference type="AlphaFoldDB" id="A0A0V0SHL5"/>
<proteinExistence type="predicted"/>
<evidence type="ECO:0000313" key="3">
    <source>
        <dbReference type="Proteomes" id="UP000054630"/>
    </source>
</evidence>
<reference evidence="2 3" key="1">
    <citation type="submission" date="2015-01" db="EMBL/GenBank/DDBJ databases">
        <title>Evolution of Trichinella species and genotypes.</title>
        <authorList>
            <person name="Korhonen P.K."/>
            <person name="Edoardo P."/>
            <person name="Giuseppe L.R."/>
            <person name="Gasser R.B."/>
        </authorList>
    </citation>
    <scope>NUCLEOTIDE SEQUENCE [LARGE SCALE GENOMIC DNA]</scope>
    <source>
        <strain evidence="2">ISS37</strain>
    </source>
</reference>
<organism evidence="2 3">
    <name type="scientific">Trichinella nelsoni</name>
    <dbReference type="NCBI Taxonomy" id="6336"/>
    <lineage>
        <taxon>Eukaryota</taxon>
        <taxon>Metazoa</taxon>
        <taxon>Ecdysozoa</taxon>
        <taxon>Nematoda</taxon>
        <taxon>Enoplea</taxon>
        <taxon>Dorylaimia</taxon>
        <taxon>Trichinellida</taxon>
        <taxon>Trichinellidae</taxon>
        <taxon>Trichinella</taxon>
    </lineage>
</organism>
<keyword evidence="1" id="KW-1133">Transmembrane helix</keyword>
<keyword evidence="1" id="KW-0472">Membrane</keyword>
<name>A0A0V0SHL5_9BILA</name>
<dbReference type="Proteomes" id="UP000054630">
    <property type="component" value="Unassembled WGS sequence"/>
</dbReference>
<gene>
    <name evidence="2" type="ORF">T07_1605</name>
</gene>
<accession>A0A0V0SHL5</accession>
<protein>
    <submittedName>
        <fullName evidence="2">Uncharacterized protein</fullName>
    </submittedName>
</protein>
<comment type="caution">
    <text evidence="2">The sequence shown here is derived from an EMBL/GenBank/DDBJ whole genome shotgun (WGS) entry which is preliminary data.</text>
</comment>
<keyword evidence="1" id="KW-0812">Transmembrane</keyword>
<keyword evidence="3" id="KW-1185">Reference proteome</keyword>
<feature type="transmembrane region" description="Helical" evidence="1">
    <location>
        <begin position="14"/>
        <end position="36"/>
    </location>
</feature>
<dbReference type="EMBL" id="JYDL01000008">
    <property type="protein sequence ID" value="KRX26205.1"/>
    <property type="molecule type" value="Genomic_DNA"/>
</dbReference>
<sequence>MKCSLFVEFFHQLLVQFLIQFVVNASFVTIAAEIFMKINEALKSHLKIPSILVHVTQNILLKIASDKSSVSTY</sequence>